<dbReference type="Proteomes" id="UP000518206">
    <property type="component" value="Unassembled WGS sequence"/>
</dbReference>
<reference evidence="2 3" key="2">
    <citation type="submission" date="2020-08" db="EMBL/GenBank/DDBJ databases">
        <authorList>
            <person name="Partida-Martinez L."/>
            <person name="Huntemann M."/>
            <person name="Clum A."/>
            <person name="Wang J."/>
            <person name="Palaniappan K."/>
            <person name="Ritter S."/>
            <person name="Chen I.-M."/>
            <person name="Stamatis D."/>
            <person name="Reddy T."/>
            <person name="O'Malley R."/>
            <person name="Daum C."/>
            <person name="Shapiro N."/>
            <person name="Ivanova N."/>
            <person name="Kyrpides N."/>
            <person name="Woyke T."/>
        </authorList>
    </citation>
    <scope>NUCLEOTIDE SEQUENCE [LARGE SCALE GENOMIC DNA]</scope>
    <source>
        <strain evidence="2 3">RAS26</strain>
    </source>
</reference>
<evidence type="ECO:0000313" key="3">
    <source>
        <dbReference type="Proteomes" id="UP000518206"/>
    </source>
</evidence>
<reference evidence="2 3" key="1">
    <citation type="submission" date="2020-08" db="EMBL/GenBank/DDBJ databases">
        <title>The Agave Microbiome: Exploring the role of microbial communities in plant adaptations to desert environments.</title>
        <authorList>
            <person name="Partida-Martinez L.P."/>
        </authorList>
    </citation>
    <scope>NUCLEOTIDE SEQUENCE [LARGE SCALE GENOMIC DNA]</scope>
    <source>
        <strain evidence="2 3">RAS26</strain>
    </source>
</reference>
<dbReference type="Pfam" id="PF18944">
    <property type="entry name" value="DUF5691"/>
    <property type="match status" value="1"/>
</dbReference>
<dbReference type="RefSeq" id="WP_183294729.1">
    <property type="nucleotide sequence ID" value="NZ_JACHVX010000001.1"/>
</dbReference>
<gene>
    <name evidence="2" type="ORF">FHR80_000666</name>
</gene>
<comment type="caution">
    <text evidence="2">The sequence shown here is derived from an EMBL/GenBank/DDBJ whole genome shotgun (WGS) entry which is preliminary data.</text>
</comment>
<name>A0A7W4YAG9_9CELL</name>
<evidence type="ECO:0000256" key="1">
    <source>
        <dbReference type="SAM" id="MobiDB-lite"/>
    </source>
</evidence>
<dbReference type="AlphaFoldDB" id="A0A7W4YAG9"/>
<protein>
    <submittedName>
        <fullName evidence="2">Uncharacterized protein</fullName>
    </submittedName>
</protein>
<feature type="compositionally biased region" description="Pro residues" evidence="1">
    <location>
        <begin position="73"/>
        <end position="83"/>
    </location>
</feature>
<evidence type="ECO:0000313" key="2">
    <source>
        <dbReference type="EMBL" id="MBB2921772.1"/>
    </source>
</evidence>
<sequence>MSTGAPAARRVLGWDDLVTAALLGVARRPVDPAALPGEVGRLAGTLPDADAPGRLLDAAALLTTLRRAGGGPLPAPPPGPAAPPEAASPASAAAGARLADLLARTDPLAERLLDEWLALAAGRGLLVPPAHLPRLLDWAGARGERGEVRRDRAERVAPVLGERGRWLACHRTDWASVAPTVAPAPEPGDLGTHGTAAERRDHLLAVRRRDPAAARDLLLAADPSTLRGEERAQLYGVLADGLGPADEELLERALDDTRQDVRTAAAAMLRRLPGSAFAARAAARAIPLVRVERRRLRRVLVVDLPEVDPAQRDDRALPAAPSGTGARVWLLLHLVLATPLRAWEEALAATPDELVALPVADDLRGRLRAGWLGAARDQGDATWARALLRDADPGERVALLPVLDVQERAEHVAAAVDALAEQGGRAALTHVDALLGTCPRPWPPVLTAAVLRWLARERSTDTWHADWALRTVAMRLPTDAATEDAVRAAGVARGVDDPWRARVLTVADTLHDRRHMTEELR</sequence>
<dbReference type="EMBL" id="JACHVX010000001">
    <property type="protein sequence ID" value="MBB2921772.1"/>
    <property type="molecule type" value="Genomic_DNA"/>
</dbReference>
<proteinExistence type="predicted"/>
<organism evidence="2 3">
    <name type="scientific">Cellulomonas cellasea</name>
    <dbReference type="NCBI Taxonomy" id="43670"/>
    <lineage>
        <taxon>Bacteria</taxon>
        <taxon>Bacillati</taxon>
        <taxon>Actinomycetota</taxon>
        <taxon>Actinomycetes</taxon>
        <taxon>Micrococcales</taxon>
        <taxon>Cellulomonadaceae</taxon>
        <taxon>Cellulomonas</taxon>
    </lineage>
</organism>
<dbReference type="InterPro" id="IPR043746">
    <property type="entry name" value="DUF5691"/>
</dbReference>
<accession>A0A7W4YAG9</accession>
<feature type="region of interest" description="Disordered" evidence="1">
    <location>
        <begin position="67"/>
        <end position="92"/>
    </location>
</feature>